<dbReference type="InterPro" id="IPR004010">
    <property type="entry name" value="Double_Cache_2"/>
</dbReference>
<dbReference type="Pfam" id="PF08269">
    <property type="entry name" value="dCache_2"/>
    <property type="match status" value="1"/>
</dbReference>
<dbReference type="STRING" id="1121393.SAMN02745216_03822"/>
<feature type="chain" id="PRO_5012680662" description="Double Cache domain-containing protein" evidence="1">
    <location>
        <begin position="24"/>
        <end position="171"/>
    </location>
</feature>
<reference evidence="4" key="1">
    <citation type="submission" date="2016-11" db="EMBL/GenBank/DDBJ databases">
        <authorList>
            <person name="Varghese N."/>
            <person name="Submissions S."/>
        </authorList>
    </citation>
    <scope>NUCLEOTIDE SEQUENCE [LARGE SCALE GENOMIC DNA]</scope>
    <source>
        <strain evidence="4">DSM 16219</strain>
    </source>
</reference>
<proteinExistence type="predicted"/>
<dbReference type="Proteomes" id="UP000183994">
    <property type="component" value="Unassembled WGS sequence"/>
</dbReference>
<name>A0A1M6U5F1_9BACT</name>
<gene>
    <name evidence="3" type="ORF">SAMN02745216_03822</name>
</gene>
<evidence type="ECO:0000313" key="4">
    <source>
        <dbReference type="Proteomes" id="UP000183994"/>
    </source>
</evidence>
<dbReference type="Gene3D" id="3.30.450.20">
    <property type="entry name" value="PAS domain"/>
    <property type="match status" value="1"/>
</dbReference>
<feature type="domain" description="Double Cache" evidence="2">
    <location>
        <begin position="64"/>
        <end position="160"/>
    </location>
</feature>
<sequence>MKKVFTIVLVCLMLFCLAGPAAAQESATPQEVYDMVLKAAYLLEQLGEDGLPAFNDPQGEFAWKDSYVFVTDCSQGIVAAHPNPQAIGLTTDITRCKKTGALILQDACELAAANKVKTHGVWREYWWDRAGFDEPQRKLSFFIPVPNSTYQVGSGIYNDKTTLEELNSMTR</sequence>
<evidence type="ECO:0000313" key="3">
    <source>
        <dbReference type="EMBL" id="SHK64417.1"/>
    </source>
</evidence>
<evidence type="ECO:0000259" key="2">
    <source>
        <dbReference type="Pfam" id="PF08269"/>
    </source>
</evidence>
<dbReference type="RefSeq" id="WP_073477861.1">
    <property type="nucleotide sequence ID" value="NZ_FQZU01000029.1"/>
</dbReference>
<dbReference type="EMBL" id="FQZU01000029">
    <property type="protein sequence ID" value="SHK64417.1"/>
    <property type="molecule type" value="Genomic_DNA"/>
</dbReference>
<protein>
    <recommendedName>
        <fullName evidence="2">Double Cache domain-containing protein</fullName>
    </recommendedName>
</protein>
<organism evidence="3 4">
    <name type="scientific">Desulfatibacillum alkenivorans DSM 16219</name>
    <dbReference type="NCBI Taxonomy" id="1121393"/>
    <lineage>
        <taxon>Bacteria</taxon>
        <taxon>Pseudomonadati</taxon>
        <taxon>Thermodesulfobacteriota</taxon>
        <taxon>Desulfobacteria</taxon>
        <taxon>Desulfobacterales</taxon>
        <taxon>Desulfatibacillaceae</taxon>
        <taxon>Desulfatibacillum</taxon>
    </lineage>
</organism>
<dbReference type="AlphaFoldDB" id="A0A1M6U5F1"/>
<accession>A0A1M6U5F1</accession>
<keyword evidence="1" id="KW-0732">Signal</keyword>
<keyword evidence="4" id="KW-1185">Reference proteome</keyword>
<feature type="signal peptide" evidence="1">
    <location>
        <begin position="1"/>
        <end position="23"/>
    </location>
</feature>
<evidence type="ECO:0000256" key="1">
    <source>
        <dbReference type="SAM" id="SignalP"/>
    </source>
</evidence>
<dbReference type="OrthoDB" id="9791237at2"/>